<reference evidence="1 2" key="1">
    <citation type="submission" date="2020-02" db="EMBL/GenBank/DDBJ databases">
        <authorList>
            <person name="Chen W.-M."/>
        </authorList>
    </citation>
    <scope>NUCLEOTIDE SEQUENCE [LARGE SCALE GENOMIC DNA]</scope>
    <source>
        <strain evidence="1 2">KDG-16</strain>
    </source>
</reference>
<dbReference type="Proteomes" id="UP000800984">
    <property type="component" value="Unassembled WGS sequence"/>
</dbReference>
<dbReference type="RefSeq" id="WP_166077963.1">
    <property type="nucleotide sequence ID" value="NZ_JAAJBT010000008.1"/>
</dbReference>
<evidence type="ECO:0000313" key="2">
    <source>
        <dbReference type="Proteomes" id="UP000800984"/>
    </source>
</evidence>
<comment type="caution">
    <text evidence="1">The sequence shown here is derived from an EMBL/GenBank/DDBJ whole genome shotgun (WGS) entry which is preliminary data.</text>
</comment>
<sequence length="206" mass="24525">MKLNYKNYEIEVFDEPNYTLNSVDNLRTYNKVYFTGKDYEDRFQPTSKHGIIIKELSTEISSAIICEIGGGTGIFENSFIIEDDKIWIRVCNKIYCLELPNLELRWSKELDYATVFEFHKIENDFITRGEMEITRFTKNGEIVWSFGGRDIWVNTKGKTELSIENDKIRLFDFESNEYILSFNGELLEENLNIIRKETKKWWKIFE</sequence>
<protein>
    <submittedName>
        <fullName evidence="1">Uncharacterized protein</fullName>
    </submittedName>
</protein>
<proteinExistence type="predicted"/>
<organism evidence="1 2">
    <name type="scientific">Flavobacterium difficile</name>
    <dbReference type="NCBI Taxonomy" id="2709659"/>
    <lineage>
        <taxon>Bacteria</taxon>
        <taxon>Pseudomonadati</taxon>
        <taxon>Bacteroidota</taxon>
        <taxon>Flavobacteriia</taxon>
        <taxon>Flavobacteriales</taxon>
        <taxon>Flavobacteriaceae</taxon>
        <taxon>Flavobacterium</taxon>
    </lineage>
</organism>
<name>A0ABX0I6R4_9FLAO</name>
<accession>A0ABX0I6R4</accession>
<evidence type="ECO:0000313" key="1">
    <source>
        <dbReference type="EMBL" id="NHM02826.1"/>
    </source>
</evidence>
<keyword evidence="2" id="KW-1185">Reference proteome</keyword>
<dbReference type="EMBL" id="JAAJBT010000008">
    <property type="protein sequence ID" value="NHM02826.1"/>
    <property type="molecule type" value="Genomic_DNA"/>
</dbReference>
<gene>
    <name evidence="1" type="ORF">G4D72_11985</name>
</gene>